<dbReference type="Pfam" id="PF00266">
    <property type="entry name" value="Aminotran_5"/>
    <property type="match status" value="1"/>
</dbReference>
<comment type="caution">
    <text evidence="7">The sequence shown here is derived from an EMBL/GenBank/DDBJ whole genome shotgun (WGS) entry which is preliminary data.</text>
</comment>
<dbReference type="GO" id="GO:0019265">
    <property type="term" value="P:glycine biosynthetic process, by transamination of glyoxylate"/>
    <property type="evidence" value="ECO:0007669"/>
    <property type="project" value="TreeGrafter"/>
</dbReference>
<dbReference type="PANTHER" id="PTHR21152:SF40">
    <property type="entry name" value="ALANINE--GLYOXYLATE AMINOTRANSFERASE"/>
    <property type="match status" value="1"/>
</dbReference>
<keyword evidence="7" id="KW-0032">Aminotransferase</keyword>
<evidence type="ECO:0000313" key="7">
    <source>
        <dbReference type="EMBL" id="RZS53386.1"/>
    </source>
</evidence>
<evidence type="ECO:0000259" key="6">
    <source>
        <dbReference type="Pfam" id="PF00266"/>
    </source>
</evidence>
<dbReference type="PIRSF" id="PIRSF000524">
    <property type="entry name" value="SPT"/>
    <property type="match status" value="1"/>
</dbReference>
<keyword evidence="7" id="KW-0808">Transferase</keyword>
<dbReference type="OrthoDB" id="9766472at2"/>
<dbReference type="GO" id="GO:0008453">
    <property type="term" value="F:alanine-glyoxylate transaminase activity"/>
    <property type="evidence" value="ECO:0007669"/>
    <property type="project" value="TreeGrafter"/>
</dbReference>
<keyword evidence="3 5" id="KW-0663">Pyridoxal phosphate</keyword>
<dbReference type="InterPro" id="IPR015422">
    <property type="entry name" value="PyrdxlP-dep_Trfase_small"/>
</dbReference>
<evidence type="ECO:0000256" key="1">
    <source>
        <dbReference type="ARBA" id="ARBA00001933"/>
    </source>
</evidence>
<dbReference type="InterPro" id="IPR015421">
    <property type="entry name" value="PyrdxlP-dep_Trfase_major"/>
</dbReference>
<dbReference type="AlphaFoldDB" id="A0A4Q7LFX4"/>
<dbReference type="Proteomes" id="UP000293433">
    <property type="component" value="Unassembled WGS sequence"/>
</dbReference>
<comment type="cofactor">
    <cofactor evidence="1 5">
        <name>pyridoxal 5'-phosphate</name>
        <dbReference type="ChEBI" id="CHEBI:597326"/>
    </cofactor>
</comment>
<dbReference type="InterPro" id="IPR015424">
    <property type="entry name" value="PyrdxlP-dep_Trfase"/>
</dbReference>
<dbReference type="Gene3D" id="3.90.1150.10">
    <property type="entry name" value="Aspartate Aminotransferase, domain 1"/>
    <property type="match status" value="1"/>
</dbReference>
<organism evidence="7 8">
    <name type="scientific">Sphaerotilus mobilis</name>
    <dbReference type="NCBI Taxonomy" id="47994"/>
    <lineage>
        <taxon>Bacteria</taxon>
        <taxon>Pseudomonadati</taxon>
        <taxon>Pseudomonadota</taxon>
        <taxon>Betaproteobacteria</taxon>
        <taxon>Burkholderiales</taxon>
        <taxon>Sphaerotilaceae</taxon>
        <taxon>Sphaerotilus</taxon>
    </lineage>
</organism>
<proteinExistence type="inferred from homology"/>
<evidence type="ECO:0000256" key="4">
    <source>
        <dbReference type="PIRSR" id="PIRSR000524-1"/>
    </source>
</evidence>
<name>A0A4Q7LFX4_9BURK</name>
<accession>A0A4Q7LFX4</accession>
<evidence type="ECO:0000256" key="5">
    <source>
        <dbReference type="PIRSR" id="PIRSR000524-50"/>
    </source>
</evidence>
<dbReference type="Gene3D" id="3.40.640.10">
    <property type="entry name" value="Type I PLP-dependent aspartate aminotransferase-like (Major domain)"/>
    <property type="match status" value="1"/>
</dbReference>
<dbReference type="RefSeq" id="WP_130482826.1">
    <property type="nucleotide sequence ID" value="NZ_SGWV01000010.1"/>
</dbReference>
<dbReference type="EMBL" id="SGWV01000010">
    <property type="protein sequence ID" value="RZS53386.1"/>
    <property type="molecule type" value="Genomic_DNA"/>
</dbReference>
<keyword evidence="8" id="KW-1185">Reference proteome</keyword>
<dbReference type="InterPro" id="IPR024169">
    <property type="entry name" value="SP_NH2Trfase/AEP_transaminase"/>
</dbReference>
<reference evidence="7 8" key="1">
    <citation type="submission" date="2019-02" db="EMBL/GenBank/DDBJ databases">
        <title>Genomic Encyclopedia of Type Strains, Phase IV (KMG-IV): sequencing the most valuable type-strain genomes for metagenomic binning, comparative biology and taxonomic classification.</title>
        <authorList>
            <person name="Goeker M."/>
        </authorList>
    </citation>
    <scope>NUCLEOTIDE SEQUENCE [LARGE SCALE GENOMIC DNA]</scope>
    <source>
        <strain evidence="7 8">DSM 10617</strain>
    </source>
</reference>
<comment type="similarity">
    <text evidence="2">Belongs to the class-V pyridoxal-phosphate-dependent aminotransferase family.</text>
</comment>
<evidence type="ECO:0000256" key="2">
    <source>
        <dbReference type="ARBA" id="ARBA00009236"/>
    </source>
</evidence>
<dbReference type="InterPro" id="IPR000192">
    <property type="entry name" value="Aminotrans_V_dom"/>
</dbReference>
<feature type="modified residue" description="N6-(pyridoxal phosphate)lysine" evidence="5">
    <location>
        <position position="198"/>
    </location>
</feature>
<sequence length="376" mass="39914">MPALRPDVDPDGLLEYSVVYTDRALNHMSARFQKVLTDITATLKEVYAARAVAIVPGSGTFGMEAVARQFATGQHVLVIRNGWFSYRWTQILDMGAIPKSSTVLKARRTGDGGPKAPFAPAPIDEVVARIAAERPAVVFAPHVETSAGMILPDDYLRAVADATHAVGGLFVLDCIASGTVWVDMAATGVDVLVSAPQKGWSGPPCCGLVMLSERARAAIETTTSTSFACDLRKWLAIAETYEGGGIAYHATMPTDALATLRDVMVETRAIGFAQLKDAQIELGRQARALLASKGFPSVAADGYGAPGVIVSYTDDAQIQSGAKLKAQGLQIAAGVPLQCDEGTDFRTFRIGLFGLDKLGNVARTVEHLDRALSHIV</sequence>
<gene>
    <name evidence="7" type="ORF">EV685_3014</name>
</gene>
<feature type="domain" description="Aminotransferase class V" evidence="6">
    <location>
        <begin position="22"/>
        <end position="298"/>
    </location>
</feature>
<dbReference type="SUPFAM" id="SSF53383">
    <property type="entry name" value="PLP-dependent transferases"/>
    <property type="match status" value="1"/>
</dbReference>
<evidence type="ECO:0000256" key="3">
    <source>
        <dbReference type="ARBA" id="ARBA00022898"/>
    </source>
</evidence>
<evidence type="ECO:0000313" key="8">
    <source>
        <dbReference type="Proteomes" id="UP000293433"/>
    </source>
</evidence>
<feature type="binding site" evidence="4">
    <location>
        <position position="349"/>
    </location>
    <ligand>
        <name>substrate</name>
    </ligand>
</feature>
<dbReference type="PANTHER" id="PTHR21152">
    <property type="entry name" value="AMINOTRANSFERASE CLASS V"/>
    <property type="match status" value="1"/>
</dbReference>
<protein>
    <submittedName>
        <fullName evidence="7">Aspartate aminotransferase-like enzyme</fullName>
    </submittedName>
</protein>
<dbReference type="GO" id="GO:0004760">
    <property type="term" value="F:L-serine-pyruvate transaminase activity"/>
    <property type="evidence" value="ECO:0007669"/>
    <property type="project" value="TreeGrafter"/>
</dbReference>